<feature type="domain" description="VWFD" evidence="6">
    <location>
        <begin position="441"/>
        <end position="638"/>
    </location>
</feature>
<gene>
    <name evidence="7" type="ORF">MGAL_10B029540</name>
</gene>
<keyword evidence="2" id="KW-1015">Disulfide bond</keyword>
<accession>A0A8B6EWL7</accession>
<dbReference type="GO" id="GO:0005576">
    <property type="term" value="C:extracellular region"/>
    <property type="evidence" value="ECO:0007669"/>
    <property type="project" value="TreeGrafter"/>
</dbReference>
<reference evidence="7" key="1">
    <citation type="submission" date="2018-11" db="EMBL/GenBank/DDBJ databases">
        <authorList>
            <person name="Alioto T."/>
            <person name="Alioto T."/>
        </authorList>
    </citation>
    <scope>NUCLEOTIDE SEQUENCE</scope>
</reference>
<dbReference type="Proteomes" id="UP000596742">
    <property type="component" value="Unassembled WGS sequence"/>
</dbReference>
<evidence type="ECO:0000256" key="1">
    <source>
        <dbReference type="ARBA" id="ARBA00022729"/>
    </source>
</evidence>
<dbReference type="InterPro" id="IPR058727">
    <property type="entry name" value="Helical_Vwde"/>
</dbReference>
<dbReference type="PROSITE" id="PS51233">
    <property type="entry name" value="VWFD"/>
    <property type="match status" value="1"/>
</dbReference>
<evidence type="ECO:0000256" key="5">
    <source>
        <dbReference type="SAM" id="SignalP"/>
    </source>
</evidence>
<dbReference type="GO" id="GO:0009986">
    <property type="term" value="C:cell surface"/>
    <property type="evidence" value="ECO:0007669"/>
    <property type="project" value="TreeGrafter"/>
</dbReference>
<dbReference type="PANTHER" id="PTHR14949">
    <property type="entry name" value="EGF-LIKE-DOMAIN, MULTIPLE 7, 8"/>
    <property type="match status" value="1"/>
</dbReference>
<keyword evidence="8" id="KW-1185">Reference proteome</keyword>
<feature type="chain" id="PRO_5033013038" description="VWFD domain-containing protein" evidence="5">
    <location>
        <begin position="29"/>
        <end position="1110"/>
    </location>
</feature>
<dbReference type="InterPro" id="IPR050969">
    <property type="entry name" value="Dev_Signal_Modulators"/>
</dbReference>
<dbReference type="InterPro" id="IPR001846">
    <property type="entry name" value="VWF_type-D"/>
</dbReference>
<keyword evidence="4" id="KW-1133">Transmembrane helix</keyword>
<organism evidence="7 8">
    <name type="scientific">Mytilus galloprovincialis</name>
    <name type="common">Mediterranean mussel</name>
    <dbReference type="NCBI Taxonomy" id="29158"/>
    <lineage>
        <taxon>Eukaryota</taxon>
        <taxon>Metazoa</taxon>
        <taxon>Spiralia</taxon>
        <taxon>Lophotrochozoa</taxon>
        <taxon>Mollusca</taxon>
        <taxon>Bivalvia</taxon>
        <taxon>Autobranchia</taxon>
        <taxon>Pteriomorphia</taxon>
        <taxon>Mytilida</taxon>
        <taxon>Mytiloidea</taxon>
        <taxon>Mytilidae</taxon>
        <taxon>Mytilinae</taxon>
        <taxon>Mytilus</taxon>
    </lineage>
</organism>
<feature type="compositionally biased region" description="Basic and acidic residues" evidence="3">
    <location>
        <begin position="1085"/>
        <end position="1095"/>
    </location>
</feature>
<evidence type="ECO:0000256" key="4">
    <source>
        <dbReference type="SAM" id="Phobius"/>
    </source>
</evidence>
<dbReference type="OrthoDB" id="10001041at2759"/>
<dbReference type="Pfam" id="PF23106">
    <property type="entry name" value="EGF_Teneurin"/>
    <property type="match status" value="1"/>
</dbReference>
<dbReference type="EMBL" id="UYJE01005777">
    <property type="protein sequence ID" value="VDI40270.1"/>
    <property type="molecule type" value="Genomic_DNA"/>
</dbReference>
<feature type="transmembrane region" description="Helical" evidence="4">
    <location>
        <begin position="1040"/>
        <end position="1064"/>
    </location>
</feature>
<dbReference type="AlphaFoldDB" id="A0A8B6EWL7"/>
<feature type="signal peptide" evidence="5">
    <location>
        <begin position="1"/>
        <end position="28"/>
    </location>
</feature>
<dbReference type="Gene3D" id="2.60.120.260">
    <property type="entry name" value="Galactose-binding domain-like"/>
    <property type="match status" value="1"/>
</dbReference>
<dbReference type="Pfam" id="PF00094">
    <property type="entry name" value="VWD"/>
    <property type="match status" value="1"/>
</dbReference>
<keyword evidence="1 5" id="KW-0732">Signal</keyword>
<comment type="caution">
    <text evidence="7">The sequence shown here is derived from an EMBL/GenBank/DDBJ whole genome shotgun (WGS) entry which is preliminary data.</text>
</comment>
<keyword evidence="4" id="KW-0472">Membrane</keyword>
<sequence length="1110" mass="127025">MRLRLTRYSYTMFVELCLSSILFWIVDCGNQEPCETNNFIDNWKRSVAYEPDNPNMCDSFLLEDWYRVISGAGELMPTECPIGGWRCGTTNPIWLSKDGVPDGEEIYPDVGKTVSRMGYSVSDNNCLSKKYPIEIKNCNQYYVYYLKPVRGCLTAYCFGSELPCPPGLSSETGFTPGCGSFPNETVSPKISVTMHEEIVENKVHLTPKFECTADDATEEYRYDVKYYINNVQIDDATMLNISYEDLGKAAMLQSHWEDVFKPNMFVKCSIQVRVDGFTSPGNRTFSDMFFAGIKVSSNARGFAVKEGEVLKIPLEFTLPVGCIYPVNSPREKFIRKHSCFVELYNAIPKYQRGNCDNEDLQFLTEQCGIKISNSNWDKHHFIKIRGQIDHVINVRNRLTFLRLWSDPKHGSNIKHLRIWQSVHLPDIKVLIIDTDKLTLGKACYSHNDPHMRNFEGVTWELQNNFNQPSPGEYIMYKHDRLPQQINAFFRKCNNRYNALCNCGVAIRSADSLFVANFCETLYKGQRRVNRYVASWLCDDQNLIIEENGNQYKVQLPSGTQVHFSHGKVYDFYGVHSIQITPSILDSDLTSGLCGRYNNKNGDDFIDRTRPLNVINVGVRDDIWRFAKSWKVDGTDESLFSITGKLPPLKYFLQEYCTCNTPQNGRDNPPIYTCLSNSEVNTCGQTQTDQSVYHASCLTSSYRSKRDVSDIEDIDEKPPMFPMYIEPDEDHVASEIAFGWKNGFTDEIARNKCQEAFAKTLAYSACTKYVPSVNAKDYVKECIEDMKIIGDDRFLKVTLENFASTCLGNAKKMENLTVTNRTETSNRTEFENDTEALESDLRPPLMMSILEEIEQATCPDNCSGNGVCQNGVCRCNSDYFGVDCSLEKTKAPLIEKSAFESICDNSERPCKKFIIPGLDFYPKNLTCKFRPFKFTETETHIDFQESEEAFTHRGIYKSLFLMFCEIPESRRRRSADLSTIANGYFISISNDGLNFTEELAVISFDTRCYNCNVTDFWCAKEYQLDCPFLKIKVEEVEDNTVYIGVGIGVGIVIIILVALGIFIYWRKRTKGTHRGYDFTKERIPMTETHGDQQSQEHEEEEVTLLRKSQTS</sequence>
<proteinExistence type="predicted"/>
<evidence type="ECO:0000313" key="7">
    <source>
        <dbReference type="EMBL" id="VDI40270.1"/>
    </source>
</evidence>
<dbReference type="Pfam" id="PF26129">
    <property type="entry name" value="Vwde"/>
    <property type="match status" value="1"/>
</dbReference>
<protein>
    <recommendedName>
        <fullName evidence="6">VWFD domain-containing protein</fullName>
    </recommendedName>
</protein>
<evidence type="ECO:0000256" key="2">
    <source>
        <dbReference type="ARBA" id="ARBA00023157"/>
    </source>
</evidence>
<keyword evidence="4" id="KW-0812">Transmembrane</keyword>
<evidence type="ECO:0000256" key="3">
    <source>
        <dbReference type="SAM" id="MobiDB-lite"/>
    </source>
</evidence>
<feature type="region of interest" description="Disordered" evidence="3">
    <location>
        <begin position="1085"/>
        <end position="1110"/>
    </location>
</feature>
<dbReference type="GO" id="GO:0005102">
    <property type="term" value="F:signaling receptor binding"/>
    <property type="evidence" value="ECO:0007669"/>
    <property type="project" value="TreeGrafter"/>
</dbReference>
<name>A0A8B6EWL7_MYTGA</name>
<evidence type="ECO:0000259" key="6">
    <source>
        <dbReference type="PROSITE" id="PS51233"/>
    </source>
</evidence>
<evidence type="ECO:0000313" key="8">
    <source>
        <dbReference type="Proteomes" id="UP000596742"/>
    </source>
</evidence>
<dbReference type="PANTHER" id="PTHR14949:SF54">
    <property type="entry name" value="VWFD DOMAIN-CONTAINING PROTEIN"/>
    <property type="match status" value="1"/>
</dbReference>